<proteinExistence type="predicted"/>
<sequence length="93" mass="10778">QYGYDSLGKLVKTVSPDGDLEKAYYNSLGQRVWDIDALGCVTEYEYDKHGQVVKRESEDGKKSRWWWDKQQRLVAHEVDGTLLRYSYGATDLV</sequence>
<dbReference type="AlphaFoldDB" id="A0A227J0H0"/>
<protein>
    <recommendedName>
        <fullName evidence="3">Type IV secretion protein Rhs</fullName>
    </recommendedName>
</protein>
<evidence type="ECO:0000313" key="1">
    <source>
        <dbReference type="EMBL" id="OXE28560.1"/>
    </source>
</evidence>
<dbReference type="Gene3D" id="2.180.10.10">
    <property type="entry name" value="RHS repeat-associated core"/>
    <property type="match status" value="1"/>
</dbReference>
<organism evidence="1 2">
    <name type="scientific">Vibrio parahaemolyticus</name>
    <dbReference type="NCBI Taxonomy" id="670"/>
    <lineage>
        <taxon>Bacteria</taxon>
        <taxon>Pseudomonadati</taxon>
        <taxon>Pseudomonadota</taxon>
        <taxon>Gammaproteobacteria</taxon>
        <taxon>Vibrionales</taxon>
        <taxon>Vibrionaceae</taxon>
        <taxon>Vibrio</taxon>
    </lineage>
</organism>
<feature type="non-terminal residue" evidence="1">
    <location>
        <position position="93"/>
    </location>
</feature>
<comment type="caution">
    <text evidence="1">The sequence shown here is derived from an EMBL/GenBank/DDBJ whole genome shotgun (WGS) entry which is preliminary data.</text>
</comment>
<dbReference type="NCBIfam" id="TIGR01643">
    <property type="entry name" value="YD_repeat_2x"/>
    <property type="match status" value="2"/>
</dbReference>
<accession>A0A227J0H0</accession>
<reference evidence="1 2" key="1">
    <citation type="journal article" date="2017" name="Appl. Environ. Microbiol.">
        <title>Parallel evolution of two clades of a major Atlantic endemic Vibrio parahaemolyticus pathogen lineage by independent acquisition of related pathogenicity islands.</title>
        <authorList>
            <person name="Xu F."/>
            <person name="Gonzalez-Escalona N."/>
            <person name="Drees K.P."/>
            <person name="Sebra R.P."/>
            <person name="Cooper V.S."/>
            <person name="Jones S.H."/>
            <person name="Whistler C.A."/>
        </authorList>
    </citation>
    <scope>NUCLEOTIDE SEQUENCE [LARGE SCALE GENOMIC DNA]</scope>
    <source>
        <strain evidence="1 2">MAVP-3</strain>
    </source>
</reference>
<evidence type="ECO:0000313" key="2">
    <source>
        <dbReference type="Proteomes" id="UP000214596"/>
    </source>
</evidence>
<feature type="non-terminal residue" evidence="1">
    <location>
        <position position="1"/>
    </location>
</feature>
<dbReference type="EMBL" id="NIXT01004219">
    <property type="protein sequence ID" value="OXE28560.1"/>
    <property type="molecule type" value="Genomic_DNA"/>
</dbReference>
<name>A0A227J0H0_VIBPH</name>
<evidence type="ECO:0008006" key="3">
    <source>
        <dbReference type="Google" id="ProtNLM"/>
    </source>
</evidence>
<gene>
    <name evidence="1" type="ORF">CA163_33260</name>
</gene>
<dbReference type="InterPro" id="IPR006530">
    <property type="entry name" value="YD"/>
</dbReference>
<dbReference type="Proteomes" id="UP000214596">
    <property type="component" value="Unassembled WGS sequence"/>
</dbReference>